<comment type="catalytic activity">
    <reaction evidence="6">
        <text>adenosine(37) in tRNA1(Val) + S-adenosyl-L-methionine = N(6)-methyladenosine(37) in tRNA1(Val) + S-adenosyl-L-homocysteine + H(+)</text>
        <dbReference type="Rhea" id="RHEA:43160"/>
        <dbReference type="Rhea" id="RHEA-COMP:10369"/>
        <dbReference type="Rhea" id="RHEA-COMP:10370"/>
        <dbReference type="ChEBI" id="CHEBI:15378"/>
        <dbReference type="ChEBI" id="CHEBI:57856"/>
        <dbReference type="ChEBI" id="CHEBI:59789"/>
        <dbReference type="ChEBI" id="CHEBI:74411"/>
        <dbReference type="ChEBI" id="CHEBI:74449"/>
        <dbReference type="EC" id="2.1.1.223"/>
    </reaction>
</comment>
<comment type="similarity">
    <text evidence="6">Belongs to the methyltransferase superfamily. tRNA (adenine-N(6)-)-methyltransferase family.</text>
</comment>
<dbReference type="InterPro" id="IPR029063">
    <property type="entry name" value="SAM-dependent_MTases_sf"/>
</dbReference>
<dbReference type="PROSITE" id="PS01131">
    <property type="entry name" value="RRNA_A_DIMETH"/>
    <property type="match status" value="1"/>
</dbReference>
<keyword evidence="5 6" id="KW-0819">tRNA processing</keyword>
<evidence type="ECO:0000256" key="3">
    <source>
        <dbReference type="ARBA" id="ARBA00022679"/>
    </source>
</evidence>
<dbReference type="InterPro" id="IPR050210">
    <property type="entry name" value="tRNA_Adenine-N(6)_MTase"/>
</dbReference>
<dbReference type="InterPro" id="IPR022882">
    <property type="entry name" value="tRNA_adenine-N6_MeTrfase"/>
</dbReference>
<dbReference type="InterPro" id="IPR002052">
    <property type="entry name" value="DNA_methylase_N6_adenine_CS"/>
</dbReference>
<dbReference type="InterPro" id="IPR020596">
    <property type="entry name" value="rRNA_Ade_Mease_Trfase_CS"/>
</dbReference>
<keyword evidence="1 6" id="KW-0963">Cytoplasm</keyword>
<dbReference type="GO" id="GO:0003676">
    <property type="term" value="F:nucleic acid binding"/>
    <property type="evidence" value="ECO:0007669"/>
    <property type="project" value="InterPro"/>
</dbReference>
<keyword evidence="9" id="KW-1185">Reference proteome</keyword>
<sequence length="237" mass="27311">MANNYFEFKKFKIVQEHSAMKVCTDSCIFGAIVPVENKLKVLDIGTGTGLLSLMIAQKAKIKVSAIESDPESLKDAKLNFESSEFNDKIELIDSRIQDYALSSNDKYDLIICNPPFFENHLKSDKKNNNAVHNDDLPYEDLVSILNKLMDDEGQAYIMYPPHQMSIFERISSFYNLTVTKKVVIKDNKDKEPIRVICCFEKAHSEEDIIEEEFIIKEENGEYSKPFIDLLKPYYLKL</sequence>
<accession>A0A848J4A8</accession>
<dbReference type="SUPFAM" id="SSF53335">
    <property type="entry name" value="S-adenosyl-L-methionine-dependent methyltransferases"/>
    <property type="match status" value="1"/>
</dbReference>
<gene>
    <name evidence="8" type="ORF">HH304_19255</name>
</gene>
<dbReference type="RefSeq" id="WP_169684921.1">
    <property type="nucleotide sequence ID" value="NZ_JABBNU010000014.1"/>
</dbReference>
<dbReference type="Pfam" id="PF05175">
    <property type="entry name" value="MTS"/>
    <property type="match status" value="1"/>
</dbReference>
<dbReference type="EC" id="2.1.1.223" evidence="6"/>
<name>A0A848J4A8_9BACT</name>
<feature type="domain" description="Methyltransferase small" evidence="7">
    <location>
        <begin position="32"/>
        <end position="121"/>
    </location>
</feature>
<dbReference type="EMBL" id="JABBNU010000014">
    <property type="protein sequence ID" value="NMM50556.1"/>
    <property type="molecule type" value="Genomic_DNA"/>
</dbReference>
<evidence type="ECO:0000256" key="6">
    <source>
        <dbReference type="HAMAP-Rule" id="MF_01872"/>
    </source>
</evidence>
<dbReference type="HAMAP" id="MF_01872">
    <property type="entry name" value="tRNA_methyltr_YfiC"/>
    <property type="match status" value="1"/>
</dbReference>
<comment type="function">
    <text evidence="6">Specifically methylates the adenine in position 37 of tRNA(1)(Val) (anticodon cmo5UAC).</text>
</comment>
<evidence type="ECO:0000256" key="4">
    <source>
        <dbReference type="ARBA" id="ARBA00022691"/>
    </source>
</evidence>
<evidence type="ECO:0000313" key="9">
    <source>
        <dbReference type="Proteomes" id="UP000559010"/>
    </source>
</evidence>
<dbReference type="CDD" id="cd02440">
    <property type="entry name" value="AdoMet_MTases"/>
    <property type="match status" value="1"/>
</dbReference>
<keyword evidence="4 6" id="KW-0949">S-adenosyl-L-methionine</keyword>
<dbReference type="GO" id="GO:0000179">
    <property type="term" value="F:rRNA (adenine-N6,N6-)-dimethyltransferase activity"/>
    <property type="evidence" value="ECO:0007669"/>
    <property type="project" value="InterPro"/>
</dbReference>
<dbReference type="PANTHER" id="PTHR47739">
    <property type="entry name" value="TRNA1(VAL) (ADENINE(37)-N6)-METHYLTRANSFERASE"/>
    <property type="match status" value="1"/>
</dbReference>
<comment type="subcellular location">
    <subcellularLocation>
        <location evidence="6">Cytoplasm</location>
    </subcellularLocation>
</comment>
<evidence type="ECO:0000259" key="7">
    <source>
        <dbReference type="Pfam" id="PF05175"/>
    </source>
</evidence>
<organism evidence="8 9">
    <name type="scientific">Marinigracilibium pacificum</name>
    <dbReference type="NCBI Taxonomy" id="2729599"/>
    <lineage>
        <taxon>Bacteria</taxon>
        <taxon>Pseudomonadati</taxon>
        <taxon>Bacteroidota</taxon>
        <taxon>Cytophagia</taxon>
        <taxon>Cytophagales</taxon>
        <taxon>Flammeovirgaceae</taxon>
        <taxon>Marinigracilibium</taxon>
    </lineage>
</organism>
<evidence type="ECO:0000256" key="1">
    <source>
        <dbReference type="ARBA" id="ARBA00022490"/>
    </source>
</evidence>
<dbReference type="GO" id="GO:0008033">
    <property type="term" value="P:tRNA processing"/>
    <property type="evidence" value="ECO:0007669"/>
    <property type="project" value="UniProtKB-UniRule"/>
</dbReference>
<dbReference type="GO" id="GO:0016430">
    <property type="term" value="F:tRNA (adenine-N6)-methyltransferase activity"/>
    <property type="evidence" value="ECO:0007669"/>
    <property type="project" value="UniProtKB-UniRule"/>
</dbReference>
<dbReference type="PROSITE" id="PS00092">
    <property type="entry name" value="N6_MTASE"/>
    <property type="match status" value="1"/>
</dbReference>
<dbReference type="PANTHER" id="PTHR47739:SF1">
    <property type="entry name" value="TRNA1(VAL) (ADENINE(37)-N6)-METHYLTRANSFERASE"/>
    <property type="match status" value="1"/>
</dbReference>
<protein>
    <recommendedName>
        <fullName evidence="6">tRNA1(Val) (adenine(37)-N6)-methyltransferase</fullName>
        <ecNumber evidence="6">2.1.1.223</ecNumber>
    </recommendedName>
    <alternativeName>
        <fullName evidence="6">tRNA m6A37 methyltransferase</fullName>
    </alternativeName>
</protein>
<keyword evidence="2 6" id="KW-0489">Methyltransferase</keyword>
<evidence type="ECO:0000256" key="2">
    <source>
        <dbReference type="ARBA" id="ARBA00022603"/>
    </source>
</evidence>
<dbReference type="GO" id="GO:0005737">
    <property type="term" value="C:cytoplasm"/>
    <property type="evidence" value="ECO:0007669"/>
    <property type="project" value="UniProtKB-SubCell"/>
</dbReference>
<reference evidence="8 9" key="1">
    <citation type="submission" date="2020-04" db="EMBL/GenBank/DDBJ databases">
        <title>Flammeovirgaceae bacterium KN852 isolated from deep sea.</title>
        <authorList>
            <person name="Zhang D.-C."/>
        </authorList>
    </citation>
    <scope>NUCLEOTIDE SEQUENCE [LARGE SCALE GENOMIC DNA]</scope>
    <source>
        <strain evidence="8 9">KN852</strain>
    </source>
</reference>
<dbReference type="AlphaFoldDB" id="A0A848J4A8"/>
<dbReference type="InterPro" id="IPR007848">
    <property type="entry name" value="Small_mtfrase_dom"/>
</dbReference>
<dbReference type="Gene3D" id="3.40.50.150">
    <property type="entry name" value="Vaccinia Virus protein VP39"/>
    <property type="match status" value="1"/>
</dbReference>
<evidence type="ECO:0000313" key="8">
    <source>
        <dbReference type="EMBL" id="NMM50556.1"/>
    </source>
</evidence>
<comment type="caution">
    <text evidence="8">The sequence shown here is derived from an EMBL/GenBank/DDBJ whole genome shotgun (WGS) entry which is preliminary data.</text>
</comment>
<dbReference type="Proteomes" id="UP000559010">
    <property type="component" value="Unassembled WGS sequence"/>
</dbReference>
<proteinExistence type="inferred from homology"/>
<keyword evidence="3 6" id="KW-0808">Transferase</keyword>
<evidence type="ECO:0000256" key="5">
    <source>
        <dbReference type="ARBA" id="ARBA00022694"/>
    </source>
</evidence>